<proteinExistence type="predicted"/>
<evidence type="ECO:0000313" key="1">
    <source>
        <dbReference type="EMBL" id="ORW08486.1"/>
    </source>
</evidence>
<evidence type="ECO:0000313" key="2">
    <source>
        <dbReference type="Proteomes" id="UP000193866"/>
    </source>
</evidence>
<accession>A0A1X1YBQ6</accession>
<sequence>MAHCPTQVDVTDSTFVSVITPDDPDYTEDTLGYGVIGVGGRHVIGIGINGPESVLVGERDQLVRIATEILSKLGA</sequence>
<protein>
    <submittedName>
        <fullName evidence="1">Uncharacterized protein</fullName>
    </submittedName>
</protein>
<dbReference type="OrthoDB" id="9862903at2"/>
<dbReference type="Proteomes" id="UP000193866">
    <property type="component" value="Unassembled WGS sequence"/>
</dbReference>
<dbReference type="EMBL" id="LQPG01000035">
    <property type="protein sequence ID" value="ORW08486.1"/>
    <property type="molecule type" value="Genomic_DNA"/>
</dbReference>
<keyword evidence="2" id="KW-1185">Reference proteome</keyword>
<name>A0A1X1YBQ6_9MYCO</name>
<organism evidence="1 2">
    <name type="scientific">Mycolicibacter longobardus</name>
    <dbReference type="NCBI Taxonomy" id="1108812"/>
    <lineage>
        <taxon>Bacteria</taxon>
        <taxon>Bacillati</taxon>
        <taxon>Actinomycetota</taxon>
        <taxon>Actinomycetes</taxon>
        <taxon>Mycobacteriales</taxon>
        <taxon>Mycobacteriaceae</taxon>
        <taxon>Mycolicibacter</taxon>
    </lineage>
</organism>
<comment type="caution">
    <text evidence="1">The sequence shown here is derived from an EMBL/GenBank/DDBJ whole genome shotgun (WGS) entry which is preliminary data.</text>
</comment>
<dbReference type="STRING" id="1108812.AWC16_18990"/>
<reference evidence="1 2" key="1">
    <citation type="submission" date="2016-01" db="EMBL/GenBank/DDBJ databases">
        <title>The new phylogeny of the genus Mycobacterium.</title>
        <authorList>
            <person name="Tarcisio F."/>
            <person name="Conor M."/>
            <person name="Antonella G."/>
            <person name="Elisabetta G."/>
            <person name="Giulia F.S."/>
            <person name="Sara T."/>
            <person name="Anna F."/>
            <person name="Clotilde B."/>
            <person name="Roberto B."/>
            <person name="Veronica D.S."/>
            <person name="Fabio R."/>
            <person name="Monica P."/>
            <person name="Olivier J."/>
            <person name="Enrico T."/>
            <person name="Nicola S."/>
        </authorList>
    </citation>
    <scope>NUCLEOTIDE SEQUENCE [LARGE SCALE GENOMIC DNA]</scope>
    <source>
        <strain evidence="1 2">DSM 45394</strain>
    </source>
</reference>
<dbReference type="RefSeq" id="WP_085266125.1">
    <property type="nucleotide sequence ID" value="NZ_LQPG01000035.1"/>
</dbReference>
<gene>
    <name evidence="1" type="ORF">AWC16_18990</name>
</gene>
<dbReference type="AlphaFoldDB" id="A0A1X1YBQ6"/>